<evidence type="ECO:0000256" key="1">
    <source>
        <dbReference type="ARBA" id="ARBA00004141"/>
    </source>
</evidence>
<evidence type="ECO:0000256" key="4">
    <source>
        <dbReference type="ARBA" id="ARBA00022989"/>
    </source>
</evidence>
<keyword evidence="4 6" id="KW-1133">Transmembrane helix</keyword>
<dbReference type="PROSITE" id="PS50928">
    <property type="entry name" value="ABC_TM1"/>
    <property type="match status" value="1"/>
</dbReference>
<evidence type="ECO:0000256" key="3">
    <source>
        <dbReference type="ARBA" id="ARBA00022692"/>
    </source>
</evidence>
<dbReference type="STRING" id="1324314.BVG16_05695"/>
<dbReference type="InterPro" id="IPR035906">
    <property type="entry name" value="MetI-like_sf"/>
</dbReference>
<proteinExistence type="inferred from homology"/>
<dbReference type="PANTHER" id="PTHR43496:SF1">
    <property type="entry name" value="POLYGALACTURONAN_RHAMNOGALACTURONAN TRANSPORT SYSTEM PERMEASE PROTEIN YTEP"/>
    <property type="match status" value="1"/>
</dbReference>
<evidence type="ECO:0000256" key="2">
    <source>
        <dbReference type="ARBA" id="ARBA00022448"/>
    </source>
</evidence>
<comment type="similarity">
    <text evidence="6">Belongs to the binding-protein-dependent transport system permease family.</text>
</comment>
<keyword evidence="3 6" id="KW-0812">Transmembrane</keyword>
<feature type="domain" description="ABC transmembrane type-1" evidence="7">
    <location>
        <begin position="65"/>
        <end position="280"/>
    </location>
</feature>
<keyword evidence="2 6" id="KW-0813">Transport</keyword>
<evidence type="ECO:0000256" key="5">
    <source>
        <dbReference type="ARBA" id="ARBA00023136"/>
    </source>
</evidence>
<evidence type="ECO:0000313" key="9">
    <source>
        <dbReference type="Proteomes" id="UP000190188"/>
    </source>
</evidence>
<feature type="transmembrane region" description="Helical" evidence="6">
    <location>
        <begin position="152"/>
        <end position="178"/>
    </location>
</feature>
<dbReference type="PANTHER" id="PTHR43496">
    <property type="entry name" value="PROTEIN LPLB"/>
    <property type="match status" value="1"/>
</dbReference>
<protein>
    <submittedName>
        <fullName evidence="8">Protein lplB</fullName>
    </submittedName>
</protein>
<organism evidence="8 9">
    <name type="scientific">Paenibacillus selenitireducens</name>
    <dbReference type="NCBI Taxonomy" id="1324314"/>
    <lineage>
        <taxon>Bacteria</taxon>
        <taxon>Bacillati</taxon>
        <taxon>Bacillota</taxon>
        <taxon>Bacilli</taxon>
        <taxon>Bacillales</taxon>
        <taxon>Paenibacillaceae</taxon>
        <taxon>Paenibacillus</taxon>
    </lineage>
</organism>
<dbReference type="CDD" id="cd06261">
    <property type="entry name" value="TM_PBP2"/>
    <property type="match status" value="1"/>
</dbReference>
<dbReference type="InterPro" id="IPR000515">
    <property type="entry name" value="MetI-like"/>
</dbReference>
<dbReference type="SUPFAM" id="SSF161098">
    <property type="entry name" value="MetI-like"/>
    <property type="match status" value="1"/>
</dbReference>
<keyword evidence="9" id="KW-1185">Reference proteome</keyword>
<dbReference type="GO" id="GO:0055085">
    <property type="term" value="P:transmembrane transport"/>
    <property type="evidence" value="ECO:0007669"/>
    <property type="project" value="InterPro"/>
</dbReference>
<accession>A0A1T2XLD4</accession>
<comment type="subcellular location">
    <subcellularLocation>
        <location evidence="6">Cell membrane</location>
        <topology evidence="6">Multi-pass membrane protein</topology>
    </subcellularLocation>
    <subcellularLocation>
        <location evidence="1">Membrane</location>
        <topology evidence="1">Multi-pass membrane protein</topology>
    </subcellularLocation>
</comment>
<evidence type="ECO:0000313" key="8">
    <source>
        <dbReference type="EMBL" id="OPA80625.1"/>
    </source>
</evidence>
<name>A0A1T2XLD4_9BACL</name>
<reference evidence="8 9" key="1">
    <citation type="submission" date="2017-01" db="EMBL/GenBank/DDBJ databases">
        <title>Genome analysis of Paenibacillus selenitrireducens ES3-24.</title>
        <authorList>
            <person name="Xu D."/>
            <person name="Yao R."/>
            <person name="Zheng S."/>
        </authorList>
    </citation>
    <scope>NUCLEOTIDE SEQUENCE [LARGE SCALE GENOMIC DNA]</scope>
    <source>
        <strain evidence="8 9">ES3-24</strain>
    </source>
</reference>
<dbReference type="EMBL" id="MSZX01000002">
    <property type="protein sequence ID" value="OPA80625.1"/>
    <property type="molecule type" value="Genomic_DNA"/>
</dbReference>
<comment type="caution">
    <text evidence="8">The sequence shown here is derived from an EMBL/GenBank/DDBJ whole genome shotgun (WGS) entry which is preliminary data.</text>
</comment>
<gene>
    <name evidence="8" type="ORF">BVG16_05695</name>
</gene>
<feature type="transmembrane region" description="Helical" evidence="6">
    <location>
        <begin position="261"/>
        <end position="280"/>
    </location>
</feature>
<feature type="transmembrane region" description="Helical" evidence="6">
    <location>
        <begin position="111"/>
        <end position="132"/>
    </location>
</feature>
<feature type="transmembrane region" description="Helical" evidence="6">
    <location>
        <begin position="199"/>
        <end position="217"/>
    </location>
</feature>
<dbReference type="GO" id="GO:0005886">
    <property type="term" value="C:plasma membrane"/>
    <property type="evidence" value="ECO:0007669"/>
    <property type="project" value="UniProtKB-SubCell"/>
</dbReference>
<dbReference type="Pfam" id="PF00528">
    <property type="entry name" value="BPD_transp_1"/>
    <property type="match status" value="1"/>
</dbReference>
<evidence type="ECO:0000256" key="6">
    <source>
        <dbReference type="RuleBase" id="RU363032"/>
    </source>
</evidence>
<feature type="transmembrane region" description="Helical" evidence="6">
    <location>
        <begin position="7"/>
        <end position="32"/>
    </location>
</feature>
<dbReference type="AlphaFoldDB" id="A0A1T2XLD4"/>
<sequence>MKHKYIYLLALPSVIYFLVFKYAPMWGILLAFQDYSPFKGFLASEWVGFKHFETLFTHDMFWVLLRNTLGINLVNLIFFFPLPIVLALMLNEIKIEPVKRVIQSIVYLPHFLSMVIIVGFTYFFLSTDIGLVNKGLTAMGIEPVSFLTNPNYFWGLLTMQSIWKEVGWGTIIFLAAIAGVDQQLYEAAIVDGAGRFRRVWHITLPAIRSTIVILLIMRVGHMMDVGFEQVLLMLNPLVLPVGEVFDTYVYKQGILSGQTSYSIAVGLFKSIVGLVLVMLANRLAKKFGEEGLY</sequence>
<feature type="transmembrane region" description="Helical" evidence="6">
    <location>
        <begin position="69"/>
        <end position="90"/>
    </location>
</feature>
<evidence type="ECO:0000259" key="7">
    <source>
        <dbReference type="PROSITE" id="PS50928"/>
    </source>
</evidence>
<dbReference type="Proteomes" id="UP000190188">
    <property type="component" value="Unassembled WGS sequence"/>
</dbReference>
<keyword evidence="5 6" id="KW-0472">Membrane</keyword>
<dbReference type="Gene3D" id="1.10.3720.10">
    <property type="entry name" value="MetI-like"/>
    <property type="match status" value="1"/>
</dbReference>